<dbReference type="Gene3D" id="3.40.50.300">
    <property type="entry name" value="P-loop containing nucleotide triphosphate hydrolases"/>
    <property type="match status" value="1"/>
</dbReference>
<evidence type="ECO:0000313" key="4">
    <source>
        <dbReference type="Proteomes" id="UP000238954"/>
    </source>
</evidence>
<comment type="caution">
    <text evidence="3">The sequence shown here is derived from an EMBL/GenBank/DDBJ whole genome shotgun (WGS) entry which is preliminary data.</text>
</comment>
<dbReference type="AlphaFoldDB" id="A0A2S8B759"/>
<evidence type="ECO:0000259" key="1">
    <source>
        <dbReference type="Pfam" id="PF07755"/>
    </source>
</evidence>
<organism evidence="3 4">
    <name type="scientific">Sphingopyxis lindanitolerans</name>
    <dbReference type="NCBI Taxonomy" id="2054227"/>
    <lineage>
        <taxon>Bacteria</taxon>
        <taxon>Pseudomonadati</taxon>
        <taxon>Pseudomonadota</taxon>
        <taxon>Alphaproteobacteria</taxon>
        <taxon>Sphingomonadales</taxon>
        <taxon>Sphingomonadaceae</taxon>
        <taxon>Sphingopyxis</taxon>
    </lineage>
</organism>
<dbReference type="PANTHER" id="PTHR40690">
    <property type="entry name" value="GLL3100 PROTEIN"/>
    <property type="match status" value="1"/>
</dbReference>
<proteinExistence type="predicted"/>
<name>A0A2S8B759_9SPHN</name>
<dbReference type="InterPro" id="IPR035086">
    <property type="entry name" value="DgcN-like_C"/>
</dbReference>
<dbReference type="Pfam" id="PF17396">
    <property type="entry name" value="DUF1611_N"/>
    <property type="match status" value="1"/>
</dbReference>
<protein>
    <submittedName>
        <fullName evidence="3">DUF1611 domain-containing protein</fullName>
    </submittedName>
</protein>
<sequence length="333" mass="34624">MTIAQPYLLFLADAPHAKTAFGVRHWRPDACAAQFRYPGSTLDLGLPEMTPDQAAAAGVKTLLIGAAPAGGMLPDRWVGDLVAAIRAGMDIASGLHARLTDVPELVAAAKAAGRRLHDVRHPTENFTIGGFERRPGKRLLTVGADCAVGKMYTALAIERELRARGVAADFRATGQTGILIVGSGVSVDAVISDFVAAAAAALSPAAADDHWDVVEGQGSLFHPAYAGVTLGLLHGSQPDAMVLCADPSRTALGDFDAYPQPDLAECIALYTDCARLTNPDARVVGISLNSSSFGEGEAAALIARTEDRLGLPCVDPVRTGVAAIVDRLGVKGR</sequence>
<dbReference type="InterPro" id="IPR035402">
    <property type="entry name" value="DgcN-like_N"/>
</dbReference>
<dbReference type="PANTHER" id="PTHR40690:SF1">
    <property type="entry name" value="DUF1611 DOMAIN-CONTAINING PROTEIN"/>
    <property type="match status" value="1"/>
</dbReference>
<evidence type="ECO:0000313" key="3">
    <source>
        <dbReference type="EMBL" id="PQM28188.1"/>
    </source>
</evidence>
<dbReference type="InterPro" id="IPR027417">
    <property type="entry name" value="P-loop_NTPase"/>
</dbReference>
<reference evidence="4" key="1">
    <citation type="submission" date="2017-11" db="EMBL/GenBank/DDBJ databases">
        <title>The complete genome sequence of Sphingopyxis pomeranensis sp. nov. strain WS5A3p.</title>
        <authorList>
            <person name="Kaminski M.A."/>
        </authorList>
    </citation>
    <scope>NUCLEOTIDE SEQUENCE [LARGE SCALE GENOMIC DNA]</scope>
    <source>
        <strain evidence="4">WS5A3p</strain>
    </source>
</reference>
<dbReference type="SUPFAM" id="SSF52540">
    <property type="entry name" value="P-loop containing nucleoside triphosphate hydrolases"/>
    <property type="match status" value="1"/>
</dbReference>
<dbReference type="InterPro" id="IPR011669">
    <property type="entry name" value="DgcN-like"/>
</dbReference>
<evidence type="ECO:0000259" key="2">
    <source>
        <dbReference type="Pfam" id="PF17396"/>
    </source>
</evidence>
<keyword evidence="4" id="KW-1185">Reference proteome</keyword>
<gene>
    <name evidence="3" type="ORF">CVO77_06680</name>
</gene>
<feature type="domain" description="D-glutamate N-acetyltransferase-like N-terminal" evidence="2">
    <location>
        <begin position="44"/>
        <end position="122"/>
    </location>
</feature>
<dbReference type="PIRSF" id="PIRSF026760">
    <property type="entry name" value="UCP026760"/>
    <property type="match status" value="1"/>
</dbReference>
<feature type="domain" description="D-glutamate N-acetyltransferase-like C-terminal" evidence="1">
    <location>
        <begin position="134"/>
        <end position="325"/>
    </location>
</feature>
<accession>A0A2S8B759</accession>
<dbReference type="EMBL" id="PHFW01000002">
    <property type="protein sequence ID" value="PQM28188.1"/>
    <property type="molecule type" value="Genomic_DNA"/>
</dbReference>
<dbReference type="Gene3D" id="3.40.50.720">
    <property type="entry name" value="NAD(P)-binding Rossmann-like Domain"/>
    <property type="match status" value="1"/>
</dbReference>
<dbReference type="Proteomes" id="UP000238954">
    <property type="component" value="Chromosome"/>
</dbReference>
<dbReference type="Pfam" id="PF07755">
    <property type="entry name" value="DUF1611"/>
    <property type="match status" value="1"/>
</dbReference>
<dbReference type="RefSeq" id="WP_105998446.1">
    <property type="nucleotide sequence ID" value="NZ_CM009578.1"/>
</dbReference>
<dbReference type="OrthoDB" id="9778498at2"/>